<keyword evidence="3" id="KW-0862">Zinc</keyword>
<feature type="compositionally biased region" description="Polar residues" evidence="5">
    <location>
        <begin position="758"/>
        <end position="790"/>
    </location>
</feature>
<name>A0A3G2S2K4_MALR7</name>
<dbReference type="Gene3D" id="3.30.40.10">
    <property type="entry name" value="Zinc/RING finger domain, C3HC4 (zinc finger)"/>
    <property type="match status" value="1"/>
</dbReference>
<dbReference type="InterPro" id="IPR011011">
    <property type="entry name" value="Znf_FYVE_PHD"/>
</dbReference>
<evidence type="ECO:0000256" key="3">
    <source>
        <dbReference type="ARBA" id="ARBA00022833"/>
    </source>
</evidence>
<dbReference type="Pfam" id="PF20826">
    <property type="entry name" value="PHD_5"/>
    <property type="match status" value="1"/>
</dbReference>
<dbReference type="Gene3D" id="2.170.270.10">
    <property type="entry name" value="SET domain"/>
    <property type="match status" value="1"/>
</dbReference>
<evidence type="ECO:0000256" key="1">
    <source>
        <dbReference type="ARBA" id="ARBA00022723"/>
    </source>
</evidence>
<dbReference type="Proteomes" id="UP000269793">
    <property type="component" value="Chromosome I"/>
</dbReference>
<dbReference type="PROSITE" id="PS01359">
    <property type="entry name" value="ZF_PHD_1"/>
    <property type="match status" value="1"/>
</dbReference>
<dbReference type="CDD" id="cd15550">
    <property type="entry name" value="PHD_MLL5"/>
    <property type="match status" value="1"/>
</dbReference>
<feature type="region of interest" description="Disordered" evidence="5">
    <location>
        <begin position="142"/>
        <end position="163"/>
    </location>
</feature>
<dbReference type="AlphaFoldDB" id="A0A3G2S2K4"/>
<dbReference type="InterPro" id="IPR001214">
    <property type="entry name" value="SET_dom"/>
</dbReference>
<feature type="compositionally biased region" description="Low complexity" evidence="5">
    <location>
        <begin position="866"/>
        <end position="883"/>
    </location>
</feature>
<reference evidence="7 8" key="1">
    <citation type="submission" date="2018-10" db="EMBL/GenBank/DDBJ databases">
        <title>Complete genome sequence of Malassezia restricta CBS 7877.</title>
        <authorList>
            <person name="Morand S.C."/>
            <person name="Bertignac M."/>
            <person name="Iltis A."/>
            <person name="Kolder I."/>
            <person name="Pirovano W."/>
            <person name="Jourdain R."/>
            <person name="Clavaud C."/>
        </authorList>
    </citation>
    <scope>NUCLEOTIDE SEQUENCE [LARGE SCALE GENOMIC DNA]</scope>
    <source>
        <strain evidence="7 8">CBS 7877</strain>
    </source>
</reference>
<dbReference type="EMBL" id="CP033148">
    <property type="protein sequence ID" value="AYO41378.1"/>
    <property type="molecule type" value="Genomic_DNA"/>
</dbReference>
<feature type="compositionally biased region" description="Basic and acidic residues" evidence="5">
    <location>
        <begin position="743"/>
        <end position="757"/>
    </location>
</feature>
<dbReference type="GO" id="GO:0006355">
    <property type="term" value="P:regulation of DNA-templated transcription"/>
    <property type="evidence" value="ECO:0007669"/>
    <property type="project" value="TreeGrafter"/>
</dbReference>
<evidence type="ECO:0000313" key="8">
    <source>
        <dbReference type="Proteomes" id="UP000269793"/>
    </source>
</evidence>
<dbReference type="VEuPathDB" id="FungiDB:DNF11_0428"/>
<keyword evidence="4" id="KW-0156">Chromatin regulator</keyword>
<feature type="region of interest" description="Disordered" evidence="5">
    <location>
        <begin position="1"/>
        <end position="75"/>
    </location>
</feature>
<dbReference type="GO" id="GO:0008270">
    <property type="term" value="F:zinc ion binding"/>
    <property type="evidence" value="ECO:0007669"/>
    <property type="project" value="UniProtKB-KW"/>
</dbReference>
<feature type="compositionally biased region" description="Polar residues" evidence="5">
    <location>
        <begin position="46"/>
        <end position="55"/>
    </location>
</feature>
<evidence type="ECO:0000259" key="6">
    <source>
        <dbReference type="PROSITE" id="PS50280"/>
    </source>
</evidence>
<evidence type="ECO:0000313" key="7">
    <source>
        <dbReference type="EMBL" id="AYO41378.1"/>
    </source>
</evidence>
<sequence>MITASESAENIRPLPDAQSVIKQRQHAEEAISKPIPLAPMMGSFMHSENGTTFIPSHQDMPSPPKQEADTNDQGTDEETGVIRCICLCDDDDGFTIQCDRCLVWQHCACFGMSHSSVPDEYLCEQCDPRPVDSNYARAVQRRRLQEEARKTHRAKHTTSSAASTLFESAANAAWESAVHGTKVPVPRKKRQSSRSPQTRPVPDHETVDDLDLNATSSSRSKPRNKRSRSHTRKSVAGPSPSKGSDDEEIPMKFESWQIEFTNIDSNHIREPNILQVIATHLFHWTGRSPLKATPDESGFFVAPLRCSTVLPPHEQQRKLLPSGLAAVGFETIPVEIHCKSLTELSTHPLVRTISDQVTGSFFNNISHLQPLPSEPQNVWSASKAFCRPSMHGLFSDTYIPAGAFIMEYLGELYSADTYRSNPINQYAQMGTTKPHVHLFPQPLNMVVDARMYGNSARFARSSCHPNAVLRSIFHYDGSSDIPRLSFGIFAISAIPKSQEITLGWEWDDHHIVHILPSLARRPWAMDDATRLRKSLSPKEEMMLAAEEFSARGDFPYGSTILARKFNAILSIILSYTTCGCVGPSLGGSSTNSLHTRRQNCAVTQMLRASQGMPLLYTSPSPRNPRMKPIAFEPLVGVFRHWVPDLNMDPTTHLCAKISQNECFVQRVPYSDEPPNAWDSLHNKPESEHESDTESESGASTATEIVSEDYPYASENEDALVKEALRHLEQQSRSILPLKKRADRIRTKDKMSGNDSRRISNLASRSDTISRPNDQKNRSPSKVTPASQSGLKRQKRHLDKVDFSSSDEEGAPVSPSRHIRKKSMQSLAGKHTLKREHSDLTGPPQVRPVASPSPQLGPVRPTSPTQSRSGSVTPSLLSSSASKRPSVDSQTAATPAVSVAASSPLETNTSIQRRESSVMSGNSSLPPAPPKRLSLAEYKKRLSSRRKPENQVQSEAADTPTAPSKIVSFDSQREKPVRNDGALDLPIHDPISLQAAPSSPVSSSLPSMERSGIRSVIIPRSPPQGTAYLPSTTNLNEVSSGAVLDPLSKSSELNSGTMSRAPTLPVASSSSLLSNLEKDSVPTKGGSSLVQSSLPRSLPVESPSARLHASPPLISSLQTHAPPPGPPPGPPPPMPPRLRAAQNRVDERNRQAHTNSSAQSTTPDAHDLRTLQASRRGTGSDCSSWRPVH</sequence>
<feature type="compositionally biased region" description="Polar residues" evidence="5">
    <location>
        <begin position="904"/>
        <end position="924"/>
    </location>
</feature>
<dbReference type="InterPro" id="IPR046341">
    <property type="entry name" value="SET_dom_sf"/>
</dbReference>
<dbReference type="GO" id="GO:0070210">
    <property type="term" value="C:Rpd3L-Expanded complex"/>
    <property type="evidence" value="ECO:0007669"/>
    <property type="project" value="TreeGrafter"/>
</dbReference>
<dbReference type="InterPro" id="IPR013083">
    <property type="entry name" value="Znf_RING/FYVE/PHD"/>
</dbReference>
<dbReference type="STRING" id="425264.A0A3G2S2K4"/>
<keyword evidence="1" id="KW-0479">Metal-binding</keyword>
<keyword evidence="8" id="KW-1185">Reference proteome</keyword>
<accession>A0A3G2S2K4</accession>
<feature type="compositionally biased region" description="Basic and acidic residues" evidence="5">
    <location>
        <begin position="680"/>
        <end position="691"/>
    </location>
</feature>
<evidence type="ECO:0000256" key="2">
    <source>
        <dbReference type="ARBA" id="ARBA00022771"/>
    </source>
</evidence>
<dbReference type="SUPFAM" id="SSF82199">
    <property type="entry name" value="SET domain"/>
    <property type="match status" value="1"/>
</dbReference>
<feature type="domain" description="SET" evidence="6">
    <location>
        <begin position="366"/>
        <end position="505"/>
    </location>
</feature>
<feature type="compositionally biased region" description="Low complexity" evidence="5">
    <location>
        <begin position="890"/>
        <end position="903"/>
    </location>
</feature>
<dbReference type="Pfam" id="PF00856">
    <property type="entry name" value="SET"/>
    <property type="match status" value="1"/>
</dbReference>
<dbReference type="OrthoDB" id="79252at2759"/>
<dbReference type="PANTHER" id="PTHR46462:SF3">
    <property type="entry name" value="UPSET, ISOFORM A"/>
    <property type="match status" value="1"/>
</dbReference>
<evidence type="ECO:0000256" key="4">
    <source>
        <dbReference type="ARBA" id="ARBA00022853"/>
    </source>
</evidence>
<protein>
    <submittedName>
        <fullName evidence="7">SET domain-containing protein 3</fullName>
    </submittedName>
</protein>
<dbReference type="SMART" id="SM00317">
    <property type="entry name" value="SET"/>
    <property type="match status" value="1"/>
</dbReference>
<feature type="compositionally biased region" description="Polar residues" evidence="5">
    <location>
        <begin position="1170"/>
        <end position="1182"/>
    </location>
</feature>
<proteinExistence type="predicted"/>
<feature type="compositionally biased region" description="Polar residues" evidence="5">
    <location>
        <begin position="1084"/>
        <end position="1094"/>
    </location>
</feature>
<feature type="compositionally biased region" description="Basic residues" evidence="5">
    <location>
        <begin position="220"/>
        <end position="233"/>
    </location>
</feature>
<feature type="compositionally biased region" description="Polar residues" evidence="5">
    <location>
        <begin position="1048"/>
        <end position="1073"/>
    </location>
</feature>
<feature type="region of interest" description="Disordered" evidence="5">
    <location>
        <begin position="1048"/>
        <end position="1188"/>
    </location>
</feature>
<keyword evidence="2" id="KW-0863">Zinc-finger</keyword>
<dbReference type="GO" id="GO:0006325">
    <property type="term" value="P:chromatin organization"/>
    <property type="evidence" value="ECO:0007669"/>
    <property type="project" value="UniProtKB-KW"/>
</dbReference>
<dbReference type="GO" id="GO:0034967">
    <property type="term" value="C:Set3 complex"/>
    <property type="evidence" value="ECO:0007669"/>
    <property type="project" value="TreeGrafter"/>
</dbReference>
<feature type="compositionally biased region" description="Polar residues" evidence="5">
    <location>
        <begin position="1151"/>
        <end position="1162"/>
    </location>
</feature>
<dbReference type="InterPro" id="IPR019786">
    <property type="entry name" value="Zinc_finger_PHD-type_CS"/>
</dbReference>
<organism evidence="7 8">
    <name type="scientific">Malassezia restricta (strain ATCC 96810 / NBRC 103918 / CBS 7877)</name>
    <name type="common">Seborrheic dermatitis infection agent</name>
    <dbReference type="NCBI Taxonomy" id="425264"/>
    <lineage>
        <taxon>Eukaryota</taxon>
        <taxon>Fungi</taxon>
        <taxon>Dikarya</taxon>
        <taxon>Basidiomycota</taxon>
        <taxon>Ustilaginomycotina</taxon>
        <taxon>Malasseziomycetes</taxon>
        <taxon>Malasseziales</taxon>
        <taxon>Malasseziaceae</taxon>
        <taxon>Malassezia</taxon>
    </lineage>
</organism>
<feature type="region of interest" description="Disordered" evidence="5">
    <location>
        <begin position="673"/>
        <end position="710"/>
    </location>
</feature>
<feature type="region of interest" description="Disordered" evidence="5">
    <location>
        <begin position="177"/>
        <end position="248"/>
    </location>
</feature>
<feature type="compositionally biased region" description="Pro residues" evidence="5">
    <location>
        <begin position="1120"/>
        <end position="1135"/>
    </location>
</feature>
<feature type="region of interest" description="Disordered" evidence="5">
    <location>
        <begin position="738"/>
        <end position="984"/>
    </location>
</feature>
<dbReference type="SUPFAM" id="SSF57903">
    <property type="entry name" value="FYVE/PHD zinc finger"/>
    <property type="match status" value="1"/>
</dbReference>
<gene>
    <name evidence="7" type="primary">set3</name>
    <name evidence="7" type="ORF">DNF11_0428</name>
</gene>
<evidence type="ECO:0000256" key="5">
    <source>
        <dbReference type="SAM" id="MobiDB-lite"/>
    </source>
</evidence>
<dbReference type="PROSITE" id="PS50280">
    <property type="entry name" value="SET"/>
    <property type="match status" value="1"/>
</dbReference>
<dbReference type="PANTHER" id="PTHR46462">
    <property type="entry name" value="UPSET, ISOFORM A"/>
    <property type="match status" value="1"/>
</dbReference>